<evidence type="ECO:0000313" key="2">
    <source>
        <dbReference type="EMBL" id="QBP33713.1"/>
    </source>
</evidence>
<keyword evidence="1" id="KW-0812">Transmembrane</keyword>
<geneLocation type="mitochondrion" evidence="2"/>
<reference evidence="2" key="1">
    <citation type="journal article" date="2019" name="Mitochondrial DNA Part B Resour">
        <title>Nearly complete mitochondrial genomes of four bumblebee species (Hymenoptera: Apidae: Bombus).</title>
        <authorList>
            <person name="Zhao F."/>
            <person name="Yan J."/>
            <person name="Jiang K."/>
            <person name="Huang Z."/>
            <person name="Lin G."/>
        </authorList>
    </citation>
    <scope>NUCLEOTIDE SEQUENCE</scope>
</reference>
<accession>A0A482JLL7</accession>
<gene>
    <name evidence="2" type="primary">nad6</name>
</gene>
<organism evidence="2">
    <name type="scientific">Bombus sibiricus</name>
    <dbReference type="NCBI Taxonomy" id="421273"/>
    <lineage>
        <taxon>Eukaryota</taxon>
        <taxon>Metazoa</taxon>
        <taxon>Ecdysozoa</taxon>
        <taxon>Arthropoda</taxon>
        <taxon>Hexapoda</taxon>
        <taxon>Insecta</taxon>
        <taxon>Pterygota</taxon>
        <taxon>Neoptera</taxon>
        <taxon>Endopterygota</taxon>
        <taxon>Hymenoptera</taxon>
        <taxon>Apocrita</taxon>
        <taxon>Aculeata</taxon>
        <taxon>Apoidea</taxon>
        <taxon>Anthophila</taxon>
        <taxon>Apidae</taxon>
        <taxon>Bombus</taxon>
        <taxon>Sibiricobombus</taxon>
    </lineage>
</organism>
<sequence length="175" mass="21400">MILNYMLFLNMNFNLMLIMNYFYLNIFFSPLKQLMYLIFYMIFMTMNILTLKQMISLNLFILLIIFISGILIMFSYFICLINKMSKKNSYFKLMMFNTLMLLIMIIQLTQIKMILKNFNFNYTKNIKHSIIKKLYLKPNNFILLMFIIFLIKMLVMMTKICHIKNKNLRAKKWKK</sequence>
<protein>
    <submittedName>
        <fullName evidence="2">NADH dehydrogenase subunit 6</fullName>
    </submittedName>
</protein>
<dbReference type="AlphaFoldDB" id="A0A482JLL7"/>
<evidence type="ECO:0000256" key="1">
    <source>
        <dbReference type="SAM" id="Phobius"/>
    </source>
</evidence>
<name>A0A482JLL7_9HYME</name>
<feature type="transmembrane region" description="Helical" evidence="1">
    <location>
        <begin position="57"/>
        <end position="81"/>
    </location>
</feature>
<feature type="transmembrane region" description="Helical" evidence="1">
    <location>
        <begin position="93"/>
        <end position="115"/>
    </location>
</feature>
<keyword evidence="1" id="KW-1133">Transmembrane helix</keyword>
<dbReference type="EMBL" id="MH998258">
    <property type="protein sequence ID" value="QBP33713.1"/>
    <property type="molecule type" value="Genomic_DNA"/>
</dbReference>
<keyword evidence="2" id="KW-0496">Mitochondrion</keyword>
<keyword evidence="1" id="KW-0472">Membrane</keyword>
<proteinExistence type="predicted"/>
<feature type="transmembrane region" description="Helical" evidence="1">
    <location>
        <begin position="141"/>
        <end position="162"/>
    </location>
</feature>